<feature type="transmembrane region" description="Helical" evidence="6">
    <location>
        <begin position="404"/>
        <end position="429"/>
    </location>
</feature>
<feature type="transmembrane region" description="Helical" evidence="6">
    <location>
        <begin position="55"/>
        <end position="76"/>
    </location>
</feature>
<evidence type="ECO:0000256" key="5">
    <source>
        <dbReference type="ARBA" id="ARBA00023136"/>
    </source>
</evidence>
<dbReference type="PANTHER" id="PTHR43791">
    <property type="entry name" value="PERMEASE-RELATED"/>
    <property type="match status" value="1"/>
</dbReference>
<dbReference type="InterPro" id="IPR011701">
    <property type="entry name" value="MFS"/>
</dbReference>
<keyword evidence="5 6" id="KW-0472">Membrane</keyword>
<dbReference type="Gene3D" id="1.20.1250.20">
    <property type="entry name" value="MFS general substrate transporter like domains"/>
    <property type="match status" value="2"/>
</dbReference>
<keyword evidence="2" id="KW-0813">Transport</keyword>
<dbReference type="Pfam" id="PF07690">
    <property type="entry name" value="MFS_1"/>
    <property type="match status" value="1"/>
</dbReference>
<keyword evidence="4 6" id="KW-1133">Transmembrane helix</keyword>
<feature type="transmembrane region" description="Helical" evidence="6">
    <location>
        <begin position="320"/>
        <end position="339"/>
    </location>
</feature>
<dbReference type="PROSITE" id="PS50850">
    <property type="entry name" value="MFS"/>
    <property type="match status" value="1"/>
</dbReference>
<feature type="transmembrane region" description="Helical" evidence="6">
    <location>
        <begin position="146"/>
        <end position="170"/>
    </location>
</feature>
<sequence length="444" mass="48151">MDIGALKPAISDRLMKRIAWRLAPLMIVMYIANQLDRANIGYAALTMNAELHMTAAQYGFAASLFFLGYILFEVPSNLCMHRFGARRWMARILLSWGLLSSLTSFVPDSRWLYIARFCLGAFEAGLFPGMVYYLTLWMPARNRVWMMSLFVTAIPLTGVLGAPVSTWLMAHANVFGVTGWRAMILLEGVPALVLGVVAWFWMADSPSRARWLSATEKAEIAAALAVEQAQAAAVTSPASAWRALGNPKVWALGTVYFGTNAGIIGLLYFLPQVVKTFEHTFGVTYSLTDIGLITAVPFGVAVIATLIWGRLVSRHNVGAWHVAGPLLVCAAALSVALLLKSPYQSIVALSIGASACFCSITTFWQLPSRILTDRAAAAGIALITSIGVSSGFLLPYFIGWVKDATGTFVLAFIGIAATMVLASIVVFLLETRWRAVSPPRLASE</sequence>
<dbReference type="AlphaFoldDB" id="A0A1N6KQ90"/>
<feature type="transmembrane region" description="Helical" evidence="6">
    <location>
        <begin position="290"/>
        <end position="308"/>
    </location>
</feature>
<evidence type="ECO:0000313" key="9">
    <source>
        <dbReference type="Proteomes" id="UP000185151"/>
    </source>
</evidence>
<dbReference type="GO" id="GO:0016020">
    <property type="term" value="C:membrane"/>
    <property type="evidence" value="ECO:0007669"/>
    <property type="project" value="UniProtKB-SubCell"/>
</dbReference>
<feature type="domain" description="Major facilitator superfamily (MFS) profile" evidence="7">
    <location>
        <begin position="22"/>
        <end position="434"/>
    </location>
</feature>
<feature type="transmembrane region" description="Helical" evidence="6">
    <location>
        <begin position="113"/>
        <end position="134"/>
    </location>
</feature>
<feature type="transmembrane region" description="Helical" evidence="6">
    <location>
        <begin position="249"/>
        <end position="270"/>
    </location>
</feature>
<evidence type="ECO:0000256" key="2">
    <source>
        <dbReference type="ARBA" id="ARBA00022448"/>
    </source>
</evidence>
<dbReference type="InterPro" id="IPR036259">
    <property type="entry name" value="MFS_trans_sf"/>
</dbReference>
<dbReference type="OrthoDB" id="9055903at2"/>
<protein>
    <submittedName>
        <fullName evidence="8">Sugar phosphate permease</fullName>
    </submittedName>
</protein>
<dbReference type="Proteomes" id="UP000185151">
    <property type="component" value="Unassembled WGS sequence"/>
</dbReference>
<dbReference type="FunFam" id="1.20.1250.20:FF:000018">
    <property type="entry name" value="MFS transporter permease"/>
    <property type="match status" value="1"/>
</dbReference>
<proteinExistence type="predicted"/>
<evidence type="ECO:0000256" key="4">
    <source>
        <dbReference type="ARBA" id="ARBA00022989"/>
    </source>
</evidence>
<keyword evidence="3 6" id="KW-0812">Transmembrane</keyword>
<dbReference type="CDD" id="cd17319">
    <property type="entry name" value="MFS_ExuT_GudP_like"/>
    <property type="match status" value="1"/>
</dbReference>
<organism evidence="8 9">
    <name type="scientific">Paraburkholderia phenazinium</name>
    <dbReference type="NCBI Taxonomy" id="60549"/>
    <lineage>
        <taxon>Bacteria</taxon>
        <taxon>Pseudomonadati</taxon>
        <taxon>Pseudomonadota</taxon>
        <taxon>Betaproteobacteria</taxon>
        <taxon>Burkholderiales</taxon>
        <taxon>Burkholderiaceae</taxon>
        <taxon>Paraburkholderia</taxon>
    </lineage>
</organism>
<dbReference type="SUPFAM" id="SSF103473">
    <property type="entry name" value="MFS general substrate transporter"/>
    <property type="match status" value="1"/>
</dbReference>
<keyword evidence="9" id="KW-1185">Reference proteome</keyword>
<gene>
    <name evidence="8" type="ORF">SAMN05444165_4246</name>
</gene>
<feature type="transmembrane region" description="Helical" evidence="6">
    <location>
        <begin position="376"/>
        <end position="398"/>
    </location>
</feature>
<feature type="transmembrane region" description="Helical" evidence="6">
    <location>
        <begin position="345"/>
        <end position="364"/>
    </location>
</feature>
<dbReference type="GO" id="GO:0022857">
    <property type="term" value="F:transmembrane transporter activity"/>
    <property type="evidence" value="ECO:0007669"/>
    <property type="project" value="InterPro"/>
</dbReference>
<evidence type="ECO:0000256" key="3">
    <source>
        <dbReference type="ARBA" id="ARBA00022692"/>
    </source>
</evidence>
<comment type="subcellular location">
    <subcellularLocation>
        <location evidence="1">Membrane</location>
        <topology evidence="1">Multi-pass membrane protein</topology>
    </subcellularLocation>
</comment>
<evidence type="ECO:0000256" key="6">
    <source>
        <dbReference type="SAM" id="Phobius"/>
    </source>
</evidence>
<evidence type="ECO:0000256" key="1">
    <source>
        <dbReference type="ARBA" id="ARBA00004141"/>
    </source>
</evidence>
<feature type="transmembrane region" description="Helical" evidence="6">
    <location>
        <begin position="182"/>
        <end position="202"/>
    </location>
</feature>
<evidence type="ECO:0000313" key="8">
    <source>
        <dbReference type="EMBL" id="SIO58701.1"/>
    </source>
</evidence>
<reference evidence="8 9" key="1">
    <citation type="submission" date="2016-11" db="EMBL/GenBank/DDBJ databases">
        <authorList>
            <person name="Jaros S."/>
            <person name="Januszkiewicz K."/>
            <person name="Wedrychowicz H."/>
        </authorList>
    </citation>
    <scope>NUCLEOTIDE SEQUENCE [LARGE SCALE GENOMIC DNA]</scope>
    <source>
        <strain evidence="8 9">GAS95</strain>
    </source>
</reference>
<feature type="transmembrane region" description="Helical" evidence="6">
    <location>
        <begin position="88"/>
        <end position="107"/>
    </location>
</feature>
<accession>A0A1N6KQ90</accession>
<name>A0A1N6KQ90_9BURK</name>
<evidence type="ECO:0000259" key="7">
    <source>
        <dbReference type="PROSITE" id="PS50850"/>
    </source>
</evidence>
<dbReference type="EMBL" id="FSRU01000002">
    <property type="protein sequence ID" value="SIO58701.1"/>
    <property type="molecule type" value="Genomic_DNA"/>
</dbReference>
<dbReference type="InterPro" id="IPR020846">
    <property type="entry name" value="MFS_dom"/>
</dbReference>
<feature type="transmembrane region" description="Helical" evidence="6">
    <location>
        <begin position="18"/>
        <end position="35"/>
    </location>
</feature>
<dbReference type="PANTHER" id="PTHR43791:SF36">
    <property type="entry name" value="TRANSPORTER, PUTATIVE (AFU_ORTHOLOGUE AFUA_6G08340)-RELATED"/>
    <property type="match status" value="1"/>
</dbReference>